<comment type="similarity">
    <text evidence="2">Belongs to the major facilitator superfamily. Monocarboxylate porter (TC 2.A.1.13) family.</text>
</comment>
<keyword evidence="3" id="KW-0472">Membrane</keyword>
<feature type="transmembrane region" description="Helical" evidence="3">
    <location>
        <begin position="121"/>
        <end position="140"/>
    </location>
</feature>
<proteinExistence type="inferred from homology"/>
<dbReference type="InterPro" id="IPR036259">
    <property type="entry name" value="MFS_trans_sf"/>
</dbReference>
<dbReference type="EMBL" id="JADGKB010000004">
    <property type="protein sequence ID" value="KAJ3261713.1"/>
    <property type="molecule type" value="Genomic_DNA"/>
</dbReference>
<feature type="domain" description="Major facilitator superfamily (MFS) profile" evidence="4">
    <location>
        <begin position="52"/>
        <end position="432"/>
    </location>
</feature>
<evidence type="ECO:0000256" key="3">
    <source>
        <dbReference type="SAM" id="Phobius"/>
    </source>
</evidence>
<gene>
    <name evidence="5" type="ORF">HK103_004664</name>
</gene>
<comment type="subcellular location">
    <subcellularLocation>
        <location evidence="1">Membrane</location>
        <topology evidence="1">Multi-pass membrane protein</topology>
    </subcellularLocation>
</comment>
<feature type="transmembrane region" description="Helical" evidence="3">
    <location>
        <begin position="377"/>
        <end position="401"/>
    </location>
</feature>
<feature type="transmembrane region" description="Helical" evidence="3">
    <location>
        <begin position="48"/>
        <end position="72"/>
    </location>
</feature>
<dbReference type="GO" id="GO:0022857">
    <property type="term" value="F:transmembrane transporter activity"/>
    <property type="evidence" value="ECO:0007669"/>
    <property type="project" value="InterPro"/>
</dbReference>
<keyword evidence="3" id="KW-1133">Transmembrane helix</keyword>
<feature type="transmembrane region" description="Helical" evidence="3">
    <location>
        <begin position="178"/>
        <end position="199"/>
    </location>
</feature>
<dbReference type="PANTHER" id="PTHR11360:SF284">
    <property type="entry name" value="EG:103B4.3 PROTEIN-RELATED"/>
    <property type="match status" value="1"/>
</dbReference>
<name>A0AAD5UNY8_9FUNG</name>
<comment type="caution">
    <text evidence="5">The sequence shown here is derived from an EMBL/GenBank/DDBJ whole genome shotgun (WGS) entry which is preliminary data.</text>
</comment>
<reference evidence="5" key="1">
    <citation type="submission" date="2020-05" db="EMBL/GenBank/DDBJ databases">
        <title>Phylogenomic resolution of chytrid fungi.</title>
        <authorList>
            <person name="Stajich J.E."/>
            <person name="Amses K."/>
            <person name="Simmons R."/>
            <person name="Seto K."/>
            <person name="Myers J."/>
            <person name="Bonds A."/>
            <person name="Quandt C.A."/>
            <person name="Barry K."/>
            <person name="Liu P."/>
            <person name="Grigoriev I."/>
            <person name="Longcore J.E."/>
            <person name="James T.Y."/>
        </authorList>
    </citation>
    <scope>NUCLEOTIDE SEQUENCE</scope>
    <source>
        <strain evidence="5">PLAUS21</strain>
    </source>
</reference>
<feature type="transmembrane region" description="Helical" evidence="3">
    <location>
        <begin position="413"/>
        <end position="435"/>
    </location>
</feature>
<feature type="transmembrane region" description="Helical" evidence="3">
    <location>
        <begin position="317"/>
        <end position="336"/>
    </location>
</feature>
<feature type="transmembrane region" description="Helical" evidence="3">
    <location>
        <begin position="92"/>
        <end position="114"/>
    </location>
</feature>
<feature type="transmembrane region" description="Helical" evidence="3">
    <location>
        <begin position="342"/>
        <end position="365"/>
    </location>
</feature>
<feature type="transmembrane region" description="Helical" evidence="3">
    <location>
        <begin position="146"/>
        <end position="166"/>
    </location>
</feature>
<dbReference type="InterPro" id="IPR011701">
    <property type="entry name" value="MFS"/>
</dbReference>
<organism evidence="5 6">
    <name type="scientific">Boothiomyces macroporosus</name>
    <dbReference type="NCBI Taxonomy" id="261099"/>
    <lineage>
        <taxon>Eukaryota</taxon>
        <taxon>Fungi</taxon>
        <taxon>Fungi incertae sedis</taxon>
        <taxon>Chytridiomycota</taxon>
        <taxon>Chytridiomycota incertae sedis</taxon>
        <taxon>Chytridiomycetes</taxon>
        <taxon>Rhizophydiales</taxon>
        <taxon>Terramycetaceae</taxon>
        <taxon>Boothiomyces</taxon>
    </lineage>
</organism>
<dbReference type="AlphaFoldDB" id="A0AAD5UNY8"/>
<feature type="transmembrane region" description="Helical" evidence="3">
    <location>
        <begin position="253"/>
        <end position="273"/>
    </location>
</feature>
<evidence type="ECO:0000256" key="2">
    <source>
        <dbReference type="ARBA" id="ARBA00006727"/>
    </source>
</evidence>
<feature type="transmembrane region" description="Helical" evidence="3">
    <location>
        <begin position="285"/>
        <end position="305"/>
    </location>
</feature>
<dbReference type="PANTHER" id="PTHR11360">
    <property type="entry name" value="MONOCARBOXYLATE TRANSPORTER"/>
    <property type="match status" value="1"/>
</dbReference>
<keyword evidence="6" id="KW-1185">Reference proteome</keyword>
<dbReference type="PROSITE" id="PS50850">
    <property type="entry name" value="MFS"/>
    <property type="match status" value="1"/>
</dbReference>
<evidence type="ECO:0000256" key="1">
    <source>
        <dbReference type="ARBA" id="ARBA00004141"/>
    </source>
</evidence>
<dbReference type="InterPro" id="IPR050327">
    <property type="entry name" value="Proton-linked_MCT"/>
</dbReference>
<dbReference type="Proteomes" id="UP001210925">
    <property type="component" value="Unassembled WGS sequence"/>
</dbReference>
<dbReference type="InterPro" id="IPR020846">
    <property type="entry name" value="MFS_dom"/>
</dbReference>
<dbReference type="Gene3D" id="1.20.1250.20">
    <property type="entry name" value="MFS general substrate transporter like domains"/>
    <property type="match status" value="1"/>
</dbReference>
<evidence type="ECO:0000313" key="6">
    <source>
        <dbReference type="Proteomes" id="UP001210925"/>
    </source>
</evidence>
<sequence length="444" mass="47880">MDERPVAVEIKNTAVIGDQVKNKSNYVPEIVIQFLKPKIDESLPVDRGYAWVCVVSSFIVHFFALGISYIFGVYLEAYIKDPMLSSISISNISLIGSFTSAGLPFFAIPAGNLVDRFGHRAIGIIGGIMYMVSLILASLSTTYWQLLLTQGVMLGISISVAYFPALTILSQWFVEKKGFATGIAVAGSGIGGLILSPVTDWMISTMGRQQALLLSGIVGGAAIILSSLTYKLRTPLTVKSGDYGSLIKNGRFRLLYVLLVIATFGYVAPFFYLPSYAVHYNMTPSQGALAVGILNGASGAGRIILGYGADVLGHINSFTLCIFFATMAVVLIWPFATSFGLLLTFAALYGLFIGGYVSILPNVVIKMFGLENIGTKIGAIYSSFFLGSVFGPYIIGYWIAAFTTGSHINYLPMILYSGVCLIVATFLLAVTKYIVGDHSWLTRV</sequence>
<accession>A0AAD5UNY8</accession>
<dbReference type="GO" id="GO:0016020">
    <property type="term" value="C:membrane"/>
    <property type="evidence" value="ECO:0007669"/>
    <property type="project" value="UniProtKB-SubCell"/>
</dbReference>
<evidence type="ECO:0000259" key="4">
    <source>
        <dbReference type="PROSITE" id="PS50850"/>
    </source>
</evidence>
<protein>
    <recommendedName>
        <fullName evidence="4">Major facilitator superfamily (MFS) profile domain-containing protein</fullName>
    </recommendedName>
</protein>
<dbReference type="SUPFAM" id="SSF103473">
    <property type="entry name" value="MFS general substrate transporter"/>
    <property type="match status" value="1"/>
</dbReference>
<keyword evidence="3" id="KW-0812">Transmembrane</keyword>
<evidence type="ECO:0000313" key="5">
    <source>
        <dbReference type="EMBL" id="KAJ3261713.1"/>
    </source>
</evidence>
<dbReference type="Pfam" id="PF07690">
    <property type="entry name" value="MFS_1"/>
    <property type="match status" value="1"/>
</dbReference>
<feature type="transmembrane region" description="Helical" evidence="3">
    <location>
        <begin position="211"/>
        <end position="232"/>
    </location>
</feature>